<dbReference type="EMBL" id="JBEQNB010000028">
    <property type="protein sequence ID" value="MES0838346.1"/>
    <property type="molecule type" value="Genomic_DNA"/>
</dbReference>
<protein>
    <submittedName>
        <fullName evidence="1">Uncharacterized protein</fullName>
    </submittedName>
</protein>
<dbReference type="Proteomes" id="UP001432401">
    <property type="component" value="Unassembled WGS sequence"/>
</dbReference>
<comment type="caution">
    <text evidence="1">The sequence shown here is derived from an EMBL/GenBank/DDBJ whole genome shotgun (WGS) entry which is preliminary data.</text>
</comment>
<organism evidence="1 2">
    <name type="scientific">Nocardiopsis tropica</name>
    <dbReference type="NCBI Taxonomy" id="109330"/>
    <lineage>
        <taxon>Bacteria</taxon>
        <taxon>Bacillati</taxon>
        <taxon>Actinomycetota</taxon>
        <taxon>Actinomycetes</taxon>
        <taxon>Streptosporangiales</taxon>
        <taxon>Nocardiopsidaceae</taxon>
        <taxon>Nocardiopsis</taxon>
    </lineage>
</organism>
<keyword evidence="2" id="KW-1185">Reference proteome</keyword>
<evidence type="ECO:0000313" key="1">
    <source>
        <dbReference type="EMBL" id="MES0838346.1"/>
    </source>
</evidence>
<proteinExistence type="predicted"/>
<accession>A0ABV2A4T8</accession>
<name>A0ABV2A4T8_9ACTN</name>
<gene>
    <name evidence="1" type="ORF">ABUK86_31585</name>
</gene>
<reference evidence="1 2" key="1">
    <citation type="submission" date="2024-06" db="EMBL/GenBank/DDBJ databases">
        <authorList>
            <person name="Bataeva Y.V."/>
            <person name="Grigorian L.N."/>
            <person name="Solomentsev V.I."/>
        </authorList>
    </citation>
    <scope>NUCLEOTIDE SEQUENCE [LARGE SCALE GENOMIC DNA]</scope>
    <source>
        <strain evidence="2">SCPM-O-B-12605 (RCAM04882)</strain>
    </source>
</reference>
<evidence type="ECO:0000313" key="2">
    <source>
        <dbReference type="Proteomes" id="UP001432401"/>
    </source>
</evidence>
<dbReference type="RefSeq" id="WP_352987160.1">
    <property type="nucleotide sequence ID" value="NZ_JBEQNA010000024.1"/>
</dbReference>
<sequence>MSLLRLLIPRGHAPRCCGAQPMEWDVLRSLYVCWTCGATR</sequence>